<dbReference type="PANTHER" id="PTHR21310:SF15">
    <property type="entry name" value="AMINOGLYCOSIDE PHOSPHOTRANSFERASE DOMAIN-CONTAINING PROTEIN"/>
    <property type="match status" value="1"/>
</dbReference>
<dbReference type="SUPFAM" id="SSF56112">
    <property type="entry name" value="Protein kinase-like (PK-like)"/>
    <property type="match status" value="1"/>
</dbReference>
<evidence type="ECO:0000259" key="1">
    <source>
        <dbReference type="Pfam" id="PF01636"/>
    </source>
</evidence>
<feature type="domain" description="Aminoglycoside phosphotransferase" evidence="1">
    <location>
        <begin position="11"/>
        <end position="187"/>
    </location>
</feature>
<reference evidence="2 3" key="1">
    <citation type="submission" date="2024-09" db="EMBL/GenBank/DDBJ databases">
        <title>Rethinking Asexuality: The Enigmatic Case of Functional Sexual Genes in Lepraria (Stereocaulaceae).</title>
        <authorList>
            <person name="Doellman M."/>
            <person name="Sun Y."/>
            <person name="Barcenas-Pena A."/>
            <person name="Lumbsch H.T."/>
            <person name="Grewe F."/>
        </authorList>
    </citation>
    <scope>NUCLEOTIDE SEQUENCE [LARGE SCALE GENOMIC DNA]</scope>
    <source>
        <strain evidence="2 3">Mercado 3170</strain>
    </source>
</reference>
<dbReference type="EMBL" id="JBEFKJ010000002">
    <property type="protein sequence ID" value="KAL2047627.1"/>
    <property type="molecule type" value="Genomic_DNA"/>
</dbReference>
<dbReference type="InterPro" id="IPR051678">
    <property type="entry name" value="AGP_Transferase"/>
</dbReference>
<protein>
    <recommendedName>
        <fullName evidence="1">Aminoglycoside phosphotransferase domain-containing protein</fullName>
    </recommendedName>
</protein>
<dbReference type="Pfam" id="PF01636">
    <property type="entry name" value="APH"/>
    <property type="match status" value="1"/>
</dbReference>
<evidence type="ECO:0000313" key="3">
    <source>
        <dbReference type="Proteomes" id="UP001590950"/>
    </source>
</evidence>
<accession>A0ABR4AS10</accession>
<name>A0ABR4AS10_9LECA</name>
<dbReference type="Proteomes" id="UP001590950">
    <property type="component" value="Unassembled WGS sequence"/>
</dbReference>
<keyword evidence="3" id="KW-1185">Reference proteome</keyword>
<comment type="caution">
    <text evidence="2">The sequence shown here is derived from an EMBL/GenBank/DDBJ whole genome shotgun (WGS) entry which is preliminary data.</text>
</comment>
<organism evidence="2 3">
    <name type="scientific">Stereocaulon virgatum</name>
    <dbReference type="NCBI Taxonomy" id="373712"/>
    <lineage>
        <taxon>Eukaryota</taxon>
        <taxon>Fungi</taxon>
        <taxon>Dikarya</taxon>
        <taxon>Ascomycota</taxon>
        <taxon>Pezizomycotina</taxon>
        <taxon>Lecanoromycetes</taxon>
        <taxon>OSLEUM clade</taxon>
        <taxon>Lecanoromycetidae</taxon>
        <taxon>Lecanorales</taxon>
        <taxon>Lecanorineae</taxon>
        <taxon>Stereocaulaceae</taxon>
        <taxon>Stereocaulon</taxon>
    </lineage>
</organism>
<dbReference type="PANTHER" id="PTHR21310">
    <property type="entry name" value="AMINOGLYCOSIDE PHOSPHOTRANSFERASE-RELATED-RELATED"/>
    <property type="match status" value="1"/>
</dbReference>
<proteinExistence type="predicted"/>
<dbReference type="InterPro" id="IPR002575">
    <property type="entry name" value="Aminoglycoside_PTrfase"/>
</dbReference>
<sequence>MDLIIDRQKTDIPVPEVYSFDPSNEMIGWPFVLVECMPGKSAEGRLASATPDQDSHFLRQMARIQVTLANVRMNRIGSIFESPDGFEVGPDVETAQGPYENPKQYYQAVASQRDERCAVYGHFETDQFNRGDLPALFSLCLKSVADEYTEDRFGLANRDFGPHNLLVDDDFNIVALFDLDFVLSAPLHVVASLPHKTWSELDPGSSDLGGMKRVKEYLSALEVDRPDFRNIIGSRLAKIWAELERLDHAFGVEESVRGELVRSVIRCVIQGESFVEGTNEGHAGYNNKPLN</sequence>
<evidence type="ECO:0000313" key="2">
    <source>
        <dbReference type="EMBL" id="KAL2047627.1"/>
    </source>
</evidence>
<dbReference type="InterPro" id="IPR011009">
    <property type="entry name" value="Kinase-like_dom_sf"/>
</dbReference>
<gene>
    <name evidence="2" type="ORF">N7G274_000669</name>
</gene>